<dbReference type="EMBL" id="MUEK01000006">
    <property type="protein sequence ID" value="OOE39899.1"/>
    <property type="molecule type" value="Genomic_DNA"/>
</dbReference>
<proteinExistence type="predicted"/>
<feature type="domain" description="Dinitrogenase iron-molybdenum cofactor biosynthesis" evidence="3">
    <location>
        <begin position="10"/>
        <end position="88"/>
    </location>
</feature>
<dbReference type="RefSeq" id="WP_077659246.1">
    <property type="nucleotide sequence ID" value="NZ_CP040022.1"/>
</dbReference>
<evidence type="ECO:0000256" key="1">
    <source>
        <dbReference type="ARBA" id="ARBA00023231"/>
    </source>
</evidence>
<evidence type="ECO:0000313" key="5">
    <source>
        <dbReference type="Proteomes" id="UP000189021"/>
    </source>
</evidence>
<dbReference type="Gene3D" id="3.30.420.130">
    <property type="entry name" value="Dinitrogenase iron-molybdenum cofactor biosynthesis domain"/>
    <property type="match status" value="1"/>
</dbReference>
<gene>
    <name evidence="4" type="ORF">BZG00_08395</name>
</gene>
<dbReference type="InterPro" id="IPR036105">
    <property type="entry name" value="DiNase_FeMo-co_biosyn_sf"/>
</dbReference>
<feature type="compositionally biased region" description="Basic residues" evidence="2">
    <location>
        <begin position="143"/>
        <end position="157"/>
    </location>
</feature>
<dbReference type="InterPro" id="IPR003731">
    <property type="entry name" value="Di-Nase_FeMo-co_biosynth"/>
</dbReference>
<dbReference type="SUPFAM" id="SSF53146">
    <property type="entry name" value="Nitrogenase accessory factor-like"/>
    <property type="match status" value="1"/>
</dbReference>
<evidence type="ECO:0000313" key="4">
    <source>
        <dbReference type="EMBL" id="OOE39899.1"/>
    </source>
</evidence>
<keyword evidence="5" id="KW-1185">Reference proteome</keyword>
<dbReference type="Proteomes" id="UP000189021">
    <property type="component" value="Unassembled WGS sequence"/>
</dbReference>
<dbReference type="Pfam" id="PF02579">
    <property type="entry name" value="Nitro_FeMo-Co"/>
    <property type="match status" value="1"/>
</dbReference>
<sequence>MTIAIAMNQDRPAGHFMKAEHFALFDDDGQALAQFANPRVTEGCGAKNALIAMLKANQVTRVVTRHIGEHALAGLLDAGLHVYQLTNGRLNPTQWLSPAYWQPLTDASQGRPALQRMKQQKPQQQNAACYSERGKGCGAQGHRLGHQHRGCGKRQGQRGRNDGQGCGCHD</sequence>
<name>A0AB36JXT4_9GAMM</name>
<comment type="caution">
    <text evidence="4">The sequence shown here is derived from an EMBL/GenBank/DDBJ whole genome shotgun (WGS) entry which is preliminary data.</text>
</comment>
<protein>
    <recommendedName>
        <fullName evidence="3">Dinitrogenase iron-molybdenum cofactor biosynthesis domain-containing protein</fullName>
    </recommendedName>
</protein>
<feature type="region of interest" description="Disordered" evidence="2">
    <location>
        <begin position="140"/>
        <end position="170"/>
    </location>
</feature>
<evidence type="ECO:0000259" key="3">
    <source>
        <dbReference type="Pfam" id="PF02579"/>
    </source>
</evidence>
<reference evidence="4 5" key="1">
    <citation type="journal article" date="2017" name="Genome Announc.">
        <title>Draft Genome Sequences of Salinivibrio proteolyticus, Salinivibrio sharmensis, Salinivibrio siamensis, Salinivibrio costicola subsp. alcaliphilus, Salinivibrio costicola subsp. vallismortis, and 29 New Isolates Belonging to the Genus Salinivibrio.</title>
        <authorList>
            <person name="Lopez-Hermoso C."/>
            <person name="de la Haba R.R."/>
            <person name="Sanchez-Porro C."/>
            <person name="Bayliss S.C."/>
            <person name="Feil E.J."/>
            <person name="Ventosa A."/>
        </authorList>
    </citation>
    <scope>NUCLEOTIDE SEQUENCE [LARGE SCALE GENOMIC DNA]</scope>
    <source>
        <strain evidence="4 5">AL184</strain>
    </source>
</reference>
<keyword evidence="1" id="KW-0535">Nitrogen fixation</keyword>
<accession>A0AB36JXT4</accession>
<organism evidence="4 5">
    <name type="scientific">Salinivibrio kushneri</name>
    <dbReference type="NCBI Taxonomy" id="1908198"/>
    <lineage>
        <taxon>Bacteria</taxon>
        <taxon>Pseudomonadati</taxon>
        <taxon>Pseudomonadota</taxon>
        <taxon>Gammaproteobacteria</taxon>
        <taxon>Vibrionales</taxon>
        <taxon>Vibrionaceae</taxon>
        <taxon>Salinivibrio</taxon>
    </lineage>
</organism>
<dbReference type="AlphaFoldDB" id="A0AB36JXT4"/>
<evidence type="ECO:0000256" key="2">
    <source>
        <dbReference type="SAM" id="MobiDB-lite"/>
    </source>
</evidence>